<organism evidence="1 2">
    <name type="scientific">Ascaris lumbricoides</name>
    <name type="common">Giant roundworm</name>
    <dbReference type="NCBI Taxonomy" id="6252"/>
    <lineage>
        <taxon>Eukaryota</taxon>
        <taxon>Metazoa</taxon>
        <taxon>Ecdysozoa</taxon>
        <taxon>Nematoda</taxon>
        <taxon>Chromadorea</taxon>
        <taxon>Rhabditida</taxon>
        <taxon>Spirurina</taxon>
        <taxon>Ascaridomorpha</taxon>
        <taxon>Ascaridoidea</taxon>
        <taxon>Ascarididae</taxon>
        <taxon>Ascaris</taxon>
    </lineage>
</organism>
<protein>
    <submittedName>
        <fullName evidence="2">Fibre protein</fullName>
    </submittedName>
</protein>
<evidence type="ECO:0000313" key="1">
    <source>
        <dbReference type="Proteomes" id="UP000036681"/>
    </source>
</evidence>
<reference evidence="2" key="1">
    <citation type="submission" date="2017-02" db="UniProtKB">
        <authorList>
            <consortium name="WormBaseParasite"/>
        </authorList>
    </citation>
    <scope>IDENTIFICATION</scope>
</reference>
<evidence type="ECO:0000313" key="2">
    <source>
        <dbReference type="WBParaSite" id="ALUE_0001277601-mRNA-1"/>
    </source>
</evidence>
<keyword evidence="1" id="KW-1185">Reference proteome</keyword>
<name>A0A0M3I6R5_ASCLU</name>
<proteinExistence type="predicted"/>
<accession>A0A0M3I6R5</accession>
<dbReference type="Proteomes" id="UP000036681">
    <property type="component" value="Unplaced"/>
</dbReference>
<sequence>MADFEQKQNFGGICGSSMTNANFNASVDQGNYLFDGWKNNDMLLSNNSSTYMFRKIANVHQVDGNLDNITTDFNVGTSSDGSLQPNAAQTFNIGINGPAWMNNAGLSNPTNWATNPTFDANNRNSENVTADISVNNNFANNPCMNSNFSTNNNFNGDFSINPWNSRSANSNFANPLNNANLLVCHFIQD</sequence>
<dbReference type="WBParaSite" id="ALUE_0001277601-mRNA-1">
    <property type="protein sequence ID" value="ALUE_0001277601-mRNA-1"/>
    <property type="gene ID" value="ALUE_0001277601"/>
</dbReference>
<dbReference type="AlphaFoldDB" id="A0A0M3I6R5"/>